<accession>A0A916ZFZ3</accession>
<dbReference type="Proteomes" id="UP000644699">
    <property type="component" value="Unassembled WGS sequence"/>
</dbReference>
<dbReference type="InterPro" id="IPR023181">
    <property type="entry name" value="Homospermid_syn-like_C"/>
</dbReference>
<keyword evidence="4" id="KW-1185">Reference proteome</keyword>
<feature type="domain" description="Saccharopine dehydrogenase-like C-terminal" evidence="2">
    <location>
        <begin position="163"/>
        <end position="449"/>
    </location>
</feature>
<dbReference type="EMBL" id="BMIQ01000001">
    <property type="protein sequence ID" value="GGD95186.1"/>
    <property type="molecule type" value="Genomic_DNA"/>
</dbReference>
<proteinExistence type="predicted"/>
<name>A0A916ZFZ3_9HYPH</name>
<protein>
    <submittedName>
        <fullName evidence="3">Homospermidine synthase</fullName>
    </submittedName>
</protein>
<dbReference type="AlphaFoldDB" id="A0A916ZFZ3"/>
<dbReference type="RefSeq" id="WP_188907299.1">
    <property type="nucleotide sequence ID" value="NZ_BMIQ01000001.1"/>
</dbReference>
<dbReference type="InterPro" id="IPR032095">
    <property type="entry name" value="Sacchrp_dh-like_C"/>
</dbReference>
<feature type="domain" description="Saccharopine dehydrogenase NADP binding" evidence="1">
    <location>
        <begin position="17"/>
        <end position="159"/>
    </location>
</feature>
<dbReference type="Gene3D" id="3.40.50.720">
    <property type="entry name" value="NAD(P)-binding Rossmann-like Domain"/>
    <property type="match status" value="1"/>
</dbReference>
<dbReference type="InterPro" id="IPR005097">
    <property type="entry name" value="Sacchrp_dh_NADP-bd"/>
</dbReference>
<gene>
    <name evidence="3" type="ORF">GCM10011390_12410</name>
</gene>
<dbReference type="Pfam" id="PF16653">
    <property type="entry name" value="Sacchrp_dh_C"/>
    <property type="match status" value="1"/>
</dbReference>
<evidence type="ECO:0000259" key="1">
    <source>
        <dbReference type="Pfam" id="PF03435"/>
    </source>
</evidence>
<sequence length="484" mass="54438">MGDATHDPVYAEIQGPIVMVGFGSIGRGTLPLIERHFRFDKSRFTVIDPKDTDRKLLDERGIRFVQQGLTRKNYEDVLKPLLSGGEGPGFLVNLSVDTGSLDLMRLARELGAFYIDTVVEPWLGFYFDDKLSNADRTNYALRKAVKKEARKHPGGRTAVSCCGANPGMVSWFVKQALLDVAREIGLDFEEPGARDREGWAKLMRKAGVKGIHVAERDTQRARQPKPLNVFWNTWSVEGFISEGMQPAELGWGTHETWMPKTARLHKKEDAPAIFLEQPGAATRVRTWCPTPGPQHGFLVTHNEAISISDYFTVRDKHDEIVYRPTCHYAYHPNNDALLSIDELFGAAGRIQPVHHVLTEEELVDGADELGVLLYGHAKNAYWYGSQLSLDEARSLAPYQNATGLQVTSAVLAGMVWALENPEAGIVEADEMDFHRCLEIQRPYLGPVKGYFTDWNPLTDRPGLFKEDLDESDPWQFRNVLVHDH</sequence>
<reference evidence="3" key="2">
    <citation type="submission" date="2020-09" db="EMBL/GenBank/DDBJ databases">
        <authorList>
            <person name="Sun Q."/>
            <person name="Zhou Y."/>
        </authorList>
    </citation>
    <scope>NUCLEOTIDE SEQUENCE</scope>
    <source>
        <strain evidence="3">CGMCC 1.15367</strain>
    </source>
</reference>
<evidence type="ECO:0000313" key="3">
    <source>
        <dbReference type="EMBL" id="GGD95186.1"/>
    </source>
</evidence>
<evidence type="ECO:0000259" key="2">
    <source>
        <dbReference type="Pfam" id="PF16653"/>
    </source>
</evidence>
<dbReference type="Pfam" id="PF03435">
    <property type="entry name" value="Sacchrp_dh_NADP"/>
    <property type="match status" value="1"/>
</dbReference>
<dbReference type="Gene3D" id="3.30.360.30">
    <property type="entry name" value="homospermidine synthase like"/>
    <property type="match status" value="1"/>
</dbReference>
<comment type="caution">
    <text evidence="3">The sequence shown here is derived from an EMBL/GenBank/DDBJ whole genome shotgun (WGS) entry which is preliminary data.</text>
</comment>
<evidence type="ECO:0000313" key="4">
    <source>
        <dbReference type="Proteomes" id="UP000644699"/>
    </source>
</evidence>
<reference evidence="3" key="1">
    <citation type="journal article" date="2014" name="Int. J. Syst. Evol. Microbiol.">
        <title>Complete genome sequence of Corynebacterium casei LMG S-19264T (=DSM 44701T), isolated from a smear-ripened cheese.</title>
        <authorList>
            <consortium name="US DOE Joint Genome Institute (JGI-PGF)"/>
            <person name="Walter F."/>
            <person name="Albersmeier A."/>
            <person name="Kalinowski J."/>
            <person name="Ruckert C."/>
        </authorList>
    </citation>
    <scope>NUCLEOTIDE SEQUENCE</scope>
    <source>
        <strain evidence="3">CGMCC 1.15367</strain>
    </source>
</reference>
<organism evidence="3 4">
    <name type="scientific">Aureimonas endophytica</name>
    <dbReference type="NCBI Taxonomy" id="2027858"/>
    <lineage>
        <taxon>Bacteria</taxon>
        <taxon>Pseudomonadati</taxon>
        <taxon>Pseudomonadota</taxon>
        <taxon>Alphaproteobacteria</taxon>
        <taxon>Hyphomicrobiales</taxon>
        <taxon>Aurantimonadaceae</taxon>
        <taxon>Aureimonas</taxon>
    </lineage>
</organism>